<dbReference type="GO" id="GO:0006355">
    <property type="term" value="P:regulation of DNA-templated transcription"/>
    <property type="evidence" value="ECO:0007669"/>
    <property type="project" value="InterPro"/>
</dbReference>
<evidence type="ECO:0000256" key="6">
    <source>
        <dbReference type="PROSITE-ProRule" id="PRU00169"/>
    </source>
</evidence>
<feature type="domain" description="Response regulatory" evidence="8">
    <location>
        <begin position="5"/>
        <end position="118"/>
    </location>
</feature>
<comment type="caution">
    <text evidence="10">The sequence shown here is derived from an EMBL/GenBank/DDBJ whole genome shotgun (WGS) entry which is preliminary data.</text>
</comment>
<dbReference type="SUPFAM" id="SSF52172">
    <property type="entry name" value="CheY-like"/>
    <property type="match status" value="1"/>
</dbReference>
<dbReference type="GO" id="GO:0000156">
    <property type="term" value="F:phosphorelay response regulator activity"/>
    <property type="evidence" value="ECO:0007669"/>
    <property type="project" value="TreeGrafter"/>
</dbReference>
<dbReference type="InterPro" id="IPR001867">
    <property type="entry name" value="OmpR/PhoB-type_DNA-bd"/>
</dbReference>
<dbReference type="SMART" id="SM00862">
    <property type="entry name" value="Trans_reg_C"/>
    <property type="match status" value="1"/>
</dbReference>
<proteinExistence type="predicted"/>
<dbReference type="InterPro" id="IPR011006">
    <property type="entry name" value="CheY-like_superfamily"/>
</dbReference>
<dbReference type="SUPFAM" id="SSF46894">
    <property type="entry name" value="C-terminal effector domain of the bipartite response regulators"/>
    <property type="match status" value="1"/>
</dbReference>
<evidence type="ECO:0000313" key="11">
    <source>
        <dbReference type="Proteomes" id="UP000094067"/>
    </source>
</evidence>
<dbReference type="Gene3D" id="6.10.250.690">
    <property type="match status" value="1"/>
</dbReference>
<evidence type="ECO:0000259" key="8">
    <source>
        <dbReference type="PROSITE" id="PS50110"/>
    </source>
</evidence>
<dbReference type="Pfam" id="PF00486">
    <property type="entry name" value="Trans_reg_C"/>
    <property type="match status" value="1"/>
</dbReference>
<keyword evidence="2" id="KW-0805">Transcription regulation</keyword>
<dbReference type="CDD" id="cd00383">
    <property type="entry name" value="trans_reg_C"/>
    <property type="match status" value="1"/>
</dbReference>
<dbReference type="RefSeq" id="WP_069152262.1">
    <property type="nucleotide sequence ID" value="NZ_MCGH01000002.1"/>
</dbReference>
<dbReference type="PROSITE" id="PS51755">
    <property type="entry name" value="OMPR_PHOB"/>
    <property type="match status" value="1"/>
</dbReference>
<evidence type="ECO:0000259" key="9">
    <source>
        <dbReference type="PROSITE" id="PS51755"/>
    </source>
</evidence>
<dbReference type="Gene3D" id="1.10.10.10">
    <property type="entry name" value="Winged helix-like DNA-binding domain superfamily/Winged helix DNA-binding domain"/>
    <property type="match status" value="1"/>
</dbReference>
<dbReference type="PATRIC" id="fig|1432052.4.peg.2390"/>
<dbReference type="InterPro" id="IPR036388">
    <property type="entry name" value="WH-like_DNA-bd_sf"/>
</dbReference>
<dbReference type="Gene3D" id="3.40.50.2300">
    <property type="match status" value="1"/>
</dbReference>
<evidence type="ECO:0000256" key="1">
    <source>
        <dbReference type="ARBA" id="ARBA00018672"/>
    </source>
</evidence>
<feature type="DNA-binding region" description="OmpR/PhoB-type" evidence="7">
    <location>
        <begin position="133"/>
        <end position="233"/>
    </location>
</feature>
<evidence type="ECO:0000256" key="7">
    <source>
        <dbReference type="PROSITE-ProRule" id="PRU01091"/>
    </source>
</evidence>
<dbReference type="Pfam" id="PF00072">
    <property type="entry name" value="Response_reg"/>
    <property type="match status" value="1"/>
</dbReference>
<dbReference type="GO" id="GO:0032993">
    <property type="term" value="C:protein-DNA complex"/>
    <property type="evidence" value="ECO:0007669"/>
    <property type="project" value="TreeGrafter"/>
</dbReference>
<dbReference type="InterPro" id="IPR001789">
    <property type="entry name" value="Sig_transdc_resp-reg_receiver"/>
</dbReference>
<name>A0A1E3ADG5_9FIRM</name>
<accession>A0A1E3ADG5</accession>
<dbReference type="Proteomes" id="UP000094067">
    <property type="component" value="Unassembled WGS sequence"/>
</dbReference>
<dbReference type="GO" id="GO:0005829">
    <property type="term" value="C:cytosol"/>
    <property type="evidence" value="ECO:0007669"/>
    <property type="project" value="TreeGrafter"/>
</dbReference>
<dbReference type="AlphaFoldDB" id="A0A1E3ADG5"/>
<dbReference type="InterPro" id="IPR039420">
    <property type="entry name" value="WalR-like"/>
</dbReference>
<keyword evidence="3 7" id="KW-0238">DNA-binding</keyword>
<dbReference type="EMBL" id="MCGH01000002">
    <property type="protein sequence ID" value="ODM06246.1"/>
    <property type="molecule type" value="Genomic_DNA"/>
</dbReference>
<dbReference type="InterPro" id="IPR016032">
    <property type="entry name" value="Sig_transdc_resp-reg_C-effctor"/>
</dbReference>
<feature type="domain" description="OmpR/PhoB-type" evidence="9">
    <location>
        <begin position="133"/>
        <end position="233"/>
    </location>
</feature>
<evidence type="ECO:0000256" key="3">
    <source>
        <dbReference type="ARBA" id="ARBA00023125"/>
    </source>
</evidence>
<evidence type="ECO:0000256" key="2">
    <source>
        <dbReference type="ARBA" id="ARBA00023015"/>
    </source>
</evidence>
<gene>
    <name evidence="10" type="primary">regX3_4</name>
    <name evidence="10" type="ORF">BEI61_02135</name>
</gene>
<evidence type="ECO:0000313" key="10">
    <source>
        <dbReference type="EMBL" id="ODM06246.1"/>
    </source>
</evidence>
<keyword evidence="6" id="KW-0597">Phosphoprotein</keyword>
<keyword evidence="4" id="KW-0804">Transcription</keyword>
<reference evidence="10 11" key="1">
    <citation type="submission" date="2016-07" db="EMBL/GenBank/DDBJ databases">
        <title>Characterization of isolates of Eisenbergiella tayi derived from blood cultures, using whole genome sequencing.</title>
        <authorList>
            <person name="Burdz T."/>
            <person name="Wiebe D."/>
            <person name="Huynh C."/>
            <person name="Bernard K."/>
        </authorList>
    </citation>
    <scope>NUCLEOTIDE SEQUENCE [LARGE SCALE GENOMIC DNA]</scope>
    <source>
        <strain evidence="10 11">NML 110608</strain>
    </source>
</reference>
<evidence type="ECO:0000256" key="5">
    <source>
        <dbReference type="ARBA" id="ARBA00024867"/>
    </source>
</evidence>
<protein>
    <recommendedName>
        <fullName evidence="1">Stage 0 sporulation protein A homolog</fullName>
    </recommendedName>
</protein>
<dbReference type="SMART" id="SM00448">
    <property type="entry name" value="REC"/>
    <property type="match status" value="1"/>
</dbReference>
<evidence type="ECO:0000256" key="4">
    <source>
        <dbReference type="ARBA" id="ARBA00023163"/>
    </source>
</evidence>
<sequence>MENYKILLVEDDGSLIDGLEYSLKKDGFLVDIARNVQEFLHVYEKGKYDLLLLDVTLPDGNGFEICEKVRKESEVPILFLTAADEEVNVVRGLDMGGDDYVSKPFRLNELLSRIHSLLRRAGKKDKKEEEKDRGRLESGNIHVDLHTNRAYLGEQPLELTAQEYRLLCLFLLNLGAILTREQILDRLWDGNGDFVDDNTLSVYIRRLRSKIEADPSSPSHLVTVRGLGYQWKE</sequence>
<comment type="function">
    <text evidence="5">May play the central regulatory role in sporulation. It may be an element of the effector pathway responsible for the activation of sporulation genes in response to nutritional stress. Spo0A may act in concert with spo0H (a sigma factor) to control the expression of some genes that are critical to the sporulation process.</text>
</comment>
<organism evidence="10 11">
    <name type="scientific">Eisenbergiella tayi</name>
    <dbReference type="NCBI Taxonomy" id="1432052"/>
    <lineage>
        <taxon>Bacteria</taxon>
        <taxon>Bacillati</taxon>
        <taxon>Bacillota</taxon>
        <taxon>Clostridia</taxon>
        <taxon>Lachnospirales</taxon>
        <taxon>Lachnospiraceae</taxon>
        <taxon>Eisenbergiella</taxon>
    </lineage>
</organism>
<dbReference type="PANTHER" id="PTHR48111:SF73">
    <property type="entry name" value="ALKALINE PHOSPHATASE SYNTHESIS TRANSCRIPTIONAL REGULATORY PROTEIN PHOP"/>
    <property type="match status" value="1"/>
</dbReference>
<dbReference type="PROSITE" id="PS50110">
    <property type="entry name" value="RESPONSE_REGULATORY"/>
    <property type="match status" value="1"/>
</dbReference>
<dbReference type="GO" id="GO:0000976">
    <property type="term" value="F:transcription cis-regulatory region binding"/>
    <property type="evidence" value="ECO:0007669"/>
    <property type="project" value="TreeGrafter"/>
</dbReference>
<dbReference type="PANTHER" id="PTHR48111">
    <property type="entry name" value="REGULATOR OF RPOS"/>
    <property type="match status" value="1"/>
</dbReference>
<feature type="modified residue" description="4-aspartylphosphate" evidence="6">
    <location>
        <position position="54"/>
    </location>
</feature>
<dbReference type="CDD" id="cd17574">
    <property type="entry name" value="REC_OmpR"/>
    <property type="match status" value="1"/>
</dbReference>